<proteinExistence type="predicted"/>
<accession>A0A841H2A2</accession>
<name>A0A841H2A2_9BACT</name>
<dbReference type="Proteomes" id="UP000582837">
    <property type="component" value="Unassembled WGS sequence"/>
</dbReference>
<dbReference type="AlphaFoldDB" id="A0A841H2A2"/>
<keyword evidence="2" id="KW-1185">Reference proteome</keyword>
<protein>
    <submittedName>
        <fullName evidence="1">Uncharacterized protein</fullName>
    </submittedName>
</protein>
<sequence>MAVRNFGAPDGSEWNVWEVVPEEMTDPRGSGSHLPQEMVDGWLCFATDGEKRRLYPRPPMWHEETDEQLWRLCETAVPVVPRTEKSAADELPDSTGV</sequence>
<dbReference type="RefSeq" id="WP_170034754.1">
    <property type="nucleotide sequence ID" value="NZ_JABDTL010000001.1"/>
</dbReference>
<reference evidence="1 2" key="1">
    <citation type="submission" date="2020-08" db="EMBL/GenBank/DDBJ databases">
        <title>Genomic Encyclopedia of Type Strains, Phase IV (KMG-IV): sequencing the most valuable type-strain genomes for metagenomic binning, comparative biology and taxonomic classification.</title>
        <authorList>
            <person name="Goeker M."/>
        </authorList>
    </citation>
    <scope>NUCLEOTIDE SEQUENCE [LARGE SCALE GENOMIC DNA]</scope>
    <source>
        <strain evidence="1 2">DSM 29007</strain>
    </source>
</reference>
<comment type="caution">
    <text evidence="1">The sequence shown here is derived from an EMBL/GenBank/DDBJ whole genome shotgun (WGS) entry which is preliminary data.</text>
</comment>
<dbReference type="EMBL" id="JACHIA010000012">
    <property type="protein sequence ID" value="MBB6072098.1"/>
    <property type="molecule type" value="Genomic_DNA"/>
</dbReference>
<evidence type="ECO:0000313" key="1">
    <source>
        <dbReference type="EMBL" id="MBB6072098.1"/>
    </source>
</evidence>
<evidence type="ECO:0000313" key="2">
    <source>
        <dbReference type="Proteomes" id="UP000582837"/>
    </source>
</evidence>
<organism evidence="1 2">
    <name type="scientific">Longimicrobium terrae</name>
    <dbReference type="NCBI Taxonomy" id="1639882"/>
    <lineage>
        <taxon>Bacteria</taxon>
        <taxon>Pseudomonadati</taxon>
        <taxon>Gemmatimonadota</taxon>
        <taxon>Longimicrobiia</taxon>
        <taxon>Longimicrobiales</taxon>
        <taxon>Longimicrobiaceae</taxon>
        <taxon>Longimicrobium</taxon>
    </lineage>
</organism>
<gene>
    <name evidence="1" type="ORF">HNQ61_003759</name>
</gene>